<keyword evidence="2" id="KW-0813">Transport</keyword>
<feature type="transmembrane region" description="Helical" evidence="7">
    <location>
        <begin position="137"/>
        <end position="167"/>
    </location>
</feature>
<dbReference type="AlphaFoldDB" id="A0A378UHT4"/>
<sequence>MIFYPQWFAAPAWQAAWLPLLLLLAATARPAAAAFARHRSASALAFILSAAAWSLSATTDGGALAGIGYHLLAVNLTALMIGAPAALWLGSLLMLPHLWLHTGSITAYPINTLTLLLPPLAVNLLARHWVARLPPNLFIFIFINGFLASATGMILTGAATTALLAAAGTFSDGILWQNAFPVFFLMAWAEAFLSGIAAAIFIALRPHWIATFDDERYLKRRNQIW</sequence>
<organism evidence="8 9">
    <name type="scientific">Bergeriella denitrificans</name>
    <name type="common">Neisseria denitrificans</name>
    <dbReference type="NCBI Taxonomy" id="494"/>
    <lineage>
        <taxon>Bacteria</taxon>
        <taxon>Pseudomonadati</taxon>
        <taxon>Pseudomonadota</taxon>
        <taxon>Betaproteobacteria</taxon>
        <taxon>Neisseriales</taxon>
        <taxon>Neisseriaceae</taxon>
        <taxon>Bergeriella</taxon>
    </lineage>
</organism>
<evidence type="ECO:0000256" key="3">
    <source>
        <dbReference type="ARBA" id="ARBA00022475"/>
    </source>
</evidence>
<accession>A0A378UHT4</accession>
<evidence type="ECO:0000313" key="9">
    <source>
        <dbReference type="Proteomes" id="UP000254651"/>
    </source>
</evidence>
<feature type="transmembrane region" description="Helical" evidence="7">
    <location>
        <begin position="76"/>
        <end position="99"/>
    </location>
</feature>
<dbReference type="GO" id="GO:0005886">
    <property type="term" value="C:plasma membrane"/>
    <property type="evidence" value="ECO:0007669"/>
    <property type="project" value="UniProtKB-SubCell"/>
</dbReference>
<dbReference type="Pfam" id="PF01891">
    <property type="entry name" value="CbiM"/>
    <property type="match status" value="1"/>
</dbReference>
<evidence type="ECO:0000256" key="6">
    <source>
        <dbReference type="ARBA" id="ARBA00023136"/>
    </source>
</evidence>
<evidence type="ECO:0000313" key="8">
    <source>
        <dbReference type="EMBL" id="STZ76032.1"/>
    </source>
</evidence>
<dbReference type="InterPro" id="IPR002751">
    <property type="entry name" value="CbiM/NikMN"/>
</dbReference>
<evidence type="ECO:0000256" key="2">
    <source>
        <dbReference type="ARBA" id="ARBA00022448"/>
    </source>
</evidence>
<feature type="transmembrane region" description="Helical" evidence="7">
    <location>
        <begin position="179"/>
        <end position="204"/>
    </location>
</feature>
<proteinExistence type="predicted"/>
<feature type="transmembrane region" description="Helical" evidence="7">
    <location>
        <begin position="43"/>
        <end position="69"/>
    </location>
</feature>
<protein>
    <submittedName>
        <fullName evidence="8">Integral membrane protein</fullName>
    </submittedName>
</protein>
<keyword evidence="9" id="KW-1185">Reference proteome</keyword>
<dbReference type="Gene3D" id="1.10.1760.20">
    <property type="match status" value="1"/>
</dbReference>
<evidence type="ECO:0000256" key="1">
    <source>
        <dbReference type="ARBA" id="ARBA00004651"/>
    </source>
</evidence>
<feature type="transmembrane region" description="Helical" evidence="7">
    <location>
        <begin position="105"/>
        <end position="125"/>
    </location>
</feature>
<comment type="subcellular location">
    <subcellularLocation>
        <location evidence="1">Cell membrane</location>
        <topology evidence="1">Multi-pass membrane protein</topology>
    </subcellularLocation>
</comment>
<keyword evidence="4 7" id="KW-0812">Transmembrane</keyword>
<evidence type="ECO:0000256" key="4">
    <source>
        <dbReference type="ARBA" id="ARBA00022692"/>
    </source>
</evidence>
<name>A0A378UHT4_BERDE</name>
<dbReference type="RefSeq" id="WP_066076386.1">
    <property type="nucleotide sequence ID" value="NZ_CP181246.1"/>
</dbReference>
<dbReference type="EMBL" id="UGQS01000001">
    <property type="protein sequence ID" value="STZ76032.1"/>
    <property type="molecule type" value="Genomic_DNA"/>
</dbReference>
<keyword evidence="6 7" id="KW-0472">Membrane</keyword>
<evidence type="ECO:0000256" key="7">
    <source>
        <dbReference type="SAM" id="Phobius"/>
    </source>
</evidence>
<gene>
    <name evidence="8" type="ORF">NCTC10295_00787</name>
</gene>
<dbReference type="Proteomes" id="UP000254651">
    <property type="component" value="Unassembled WGS sequence"/>
</dbReference>
<evidence type="ECO:0000256" key="5">
    <source>
        <dbReference type="ARBA" id="ARBA00022989"/>
    </source>
</evidence>
<reference evidence="8 9" key="1">
    <citation type="submission" date="2018-06" db="EMBL/GenBank/DDBJ databases">
        <authorList>
            <consortium name="Pathogen Informatics"/>
            <person name="Doyle S."/>
        </authorList>
    </citation>
    <scope>NUCLEOTIDE SEQUENCE [LARGE SCALE GENOMIC DNA]</scope>
    <source>
        <strain evidence="8 9">NCTC10295</strain>
    </source>
</reference>
<keyword evidence="3" id="KW-1003">Cell membrane</keyword>
<dbReference type="GO" id="GO:0000041">
    <property type="term" value="P:transition metal ion transport"/>
    <property type="evidence" value="ECO:0007669"/>
    <property type="project" value="InterPro"/>
</dbReference>
<keyword evidence="5 7" id="KW-1133">Transmembrane helix</keyword>